<keyword evidence="2" id="KW-1185">Reference proteome</keyword>
<dbReference type="Gene3D" id="2.160.20.80">
    <property type="entry name" value="E3 ubiquitin-protein ligase SopA"/>
    <property type="match status" value="1"/>
</dbReference>
<dbReference type="SUPFAM" id="SSF141571">
    <property type="entry name" value="Pentapeptide repeat-like"/>
    <property type="match status" value="1"/>
</dbReference>
<dbReference type="RefSeq" id="WP_306390262.1">
    <property type="nucleotide sequence ID" value="NZ_JAVCAP010000026.1"/>
</dbReference>
<organism evidence="1 2">
    <name type="scientific">Methylophilus aquaticus</name>
    <dbReference type="NCBI Taxonomy" id="1971610"/>
    <lineage>
        <taxon>Bacteria</taxon>
        <taxon>Pseudomonadati</taxon>
        <taxon>Pseudomonadota</taxon>
        <taxon>Betaproteobacteria</taxon>
        <taxon>Nitrosomonadales</taxon>
        <taxon>Methylophilaceae</taxon>
        <taxon>Methylophilus</taxon>
    </lineage>
</organism>
<evidence type="ECO:0000313" key="1">
    <source>
        <dbReference type="EMBL" id="MDP8568535.1"/>
    </source>
</evidence>
<gene>
    <name evidence="1" type="ORF">Q9291_11810</name>
</gene>
<reference evidence="2" key="1">
    <citation type="journal article" date="2019" name="Int. J. Syst. Evol. Microbiol.">
        <title>The Global Catalogue of Microorganisms (GCM) 10K type strain sequencing project: providing services to taxonomists for standard genome sequencing and annotation.</title>
        <authorList>
            <consortium name="The Broad Institute Genomics Platform"/>
            <consortium name="The Broad Institute Genome Sequencing Center for Infectious Disease"/>
            <person name="Wu L."/>
            <person name="Ma J."/>
        </authorList>
    </citation>
    <scope>NUCLEOTIDE SEQUENCE [LARGE SCALE GENOMIC DNA]</scope>
    <source>
        <strain evidence="2">VKM B-3159</strain>
    </source>
</reference>
<accession>A0ABT9JVP4</accession>
<dbReference type="Proteomes" id="UP001225906">
    <property type="component" value="Unassembled WGS sequence"/>
</dbReference>
<sequence length="755" mass="85433">MLIDDFKSLISTFSDPGSETLFERNNIMFSLNGEIVEITITAKNFGNIFVDEGNTGIFVDATQWIIKRLANLQLLASRLKENIKPTPNFVSPIARVLQSLESSAVETSTPTSDALNSTFQALGNRSPFETSVLYITSDAGEGKTSLINEMARQQAEKFSRNEAEWLLVPIPLGGRHFLRFDDITVGALQNRYRFPFLYYNSFLALVRMGVIVPVFDGFEEMFVENSSGEALSAMGILVAALNSTGALVIAARKAYFEFENLKMQEKLFDSISSFAVGFGKVELCRWEKEQFIEYCKKRNITNHNEIYERVSNRLGIDHSLLTRPVLVNKLIDIATESRTLESFLDRLQGSGGDYFSVFVKGIIEREATEKWIDRSGDVGIPLLTTDEHCELLSLIAVSMWEARVDYLKRELLEFTSDYYCETTKKTPFQTKQIRERLRGHALLVSSTNAQSAVEFDHDEFRLFFLGEGFAAQISSLNDRAKNEALGLLRKGILPEQSQEAFLHAISRKDASDYLSITKFFLDVAALDGQASYTHENCANLIIRLINKQSLGPLDIKNLTFAADILKDKNLADINFINCYFSPTSLEETSLINCHFNECTFGQLKFFKSTSINNCEFNNCTVETLRLVEQSLDFWDPTEVQMQLKSLGALTLTQDAIFGEMDIDSDDELKHFEKLLRYFMRSTHISESVILIKLGENGKSFIDKSLSKLLSKEIMAEIENRGGPLQRRFKLNKPLEKLNHAVSTAQGSFEKFLQNF</sequence>
<name>A0ABT9JVP4_9PROT</name>
<dbReference type="EMBL" id="JAVCAP010000026">
    <property type="protein sequence ID" value="MDP8568535.1"/>
    <property type="molecule type" value="Genomic_DNA"/>
</dbReference>
<comment type="caution">
    <text evidence="1">The sequence shown here is derived from an EMBL/GenBank/DDBJ whole genome shotgun (WGS) entry which is preliminary data.</text>
</comment>
<evidence type="ECO:0000313" key="2">
    <source>
        <dbReference type="Proteomes" id="UP001225906"/>
    </source>
</evidence>
<proteinExistence type="predicted"/>
<protein>
    <recommendedName>
        <fullName evidence="3">NACHT domain-containing protein</fullName>
    </recommendedName>
</protein>
<evidence type="ECO:0008006" key="3">
    <source>
        <dbReference type="Google" id="ProtNLM"/>
    </source>
</evidence>